<dbReference type="EMBL" id="JAPEVG010000210">
    <property type="protein sequence ID" value="KAJ8473787.1"/>
    <property type="molecule type" value="Genomic_DNA"/>
</dbReference>
<dbReference type="Proteomes" id="UP001215151">
    <property type="component" value="Unassembled WGS sequence"/>
</dbReference>
<feature type="transmembrane region" description="Helical" evidence="1">
    <location>
        <begin position="27"/>
        <end position="47"/>
    </location>
</feature>
<keyword evidence="1" id="KW-0812">Transmembrane</keyword>
<reference evidence="3" key="1">
    <citation type="submission" date="2022-11" db="EMBL/GenBank/DDBJ databases">
        <title>Genome Sequence of Cubamyces cubensis.</title>
        <authorList>
            <person name="Buettner E."/>
        </authorList>
    </citation>
    <scope>NUCLEOTIDE SEQUENCE</scope>
    <source>
        <strain evidence="3">MPL-01</strain>
    </source>
</reference>
<dbReference type="InterPro" id="IPR013320">
    <property type="entry name" value="ConA-like_dom_sf"/>
</dbReference>
<dbReference type="InterPro" id="IPR000757">
    <property type="entry name" value="Beta-glucanase-like"/>
</dbReference>
<feature type="domain" description="GH16" evidence="2">
    <location>
        <begin position="85"/>
        <end position="346"/>
    </location>
</feature>
<dbReference type="GO" id="GO:0009251">
    <property type="term" value="P:glucan catabolic process"/>
    <property type="evidence" value="ECO:0007669"/>
    <property type="project" value="TreeGrafter"/>
</dbReference>
<comment type="caution">
    <text evidence="3">The sequence shown here is derived from an EMBL/GenBank/DDBJ whole genome shotgun (WGS) entry which is preliminary data.</text>
</comment>
<dbReference type="GO" id="GO:0004553">
    <property type="term" value="F:hydrolase activity, hydrolyzing O-glycosyl compounds"/>
    <property type="evidence" value="ECO:0007669"/>
    <property type="project" value="InterPro"/>
</dbReference>
<keyword evidence="1" id="KW-0472">Membrane</keyword>
<dbReference type="Gene3D" id="2.60.120.200">
    <property type="match status" value="1"/>
</dbReference>
<organism evidence="3 4">
    <name type="scientific">Trametes cubensis</name>
    <dbReference type="NCBI Taxonomy" id="1111947"/>
    <lineage>
        <taxon>Eukaryota</taxon>
        <taxon>Fungi</taxon>
        <taxon>Dikarya</taxon>
        <taxon>Basidiomycota</taxon>
        <taxon>Agaricomycotina</taxon>
        <taxon>Agaricomycetes</taxon>
        <taxon>Polyporales</taxon>
        <taxon>Polyporaceae</taxon>
        <taxon>Trametes</taxon>
    </lineage>
</organism>
<evidence type="ECO:0000313" key="3">
    <source>
        <dbReference type="EMBL" id="KAJ8473787.1"/>
    </source>
</evidence>
<dbReference type="PANTHER" id="PTHR10963">
    <property type="entry name" value="GLYCOSYL HYDROLASE-RELATED"/>
    <property type="match status" value="1"/>
</dbReference>
<protein>
    <recommendedName>
        <fullName evidence="2">GH16 domain-containing protein</fullName>
    </recommendedName>
</protein>
<dbReference type="CDD" id="cd02181">
    <property type="entry name" value="GH16_fungal_Lam16A_glucanase"/>
    <property type="match status" value="1"/>
</dbReference>
<evidence type="ECO:0000313" key="4">
    <source>
        <dbReference type="Proteomes" id="UP001215151"/>
    </source>
</evidence>
<dbReference type="SUPFAM" id="SSF49899">
    <property type="entry name" value="Concanavalin A-like lectins/glucanases"/>
    <property type="match status" value="1"/>
</dbReference>
<keyword evidence="1" id="KW-1133">Transmembrane helix</keyword>
<keyword evidence="4" id="KW-1185">Reference proteome</keyword>
<evidence type="ECO:0000256" key="1">
    <source>
        <dbReference type="SAM" id="Phobius"/>
    </source>
</evidence>
<accession>A0AAD7TQ61</accession>
<sequence length="378" mass="41715">MQRSLKTPSAALSMSTSICRGGSKAPYALVTLITAASVLLFASFLYVRPLLRLAAVSPFKALRESHHNAAHFVLTDAYIGHDFLQSWQWQTFDDPTHGRVNYLSQADSLNQNLTYVSDNKFIMRADSQNVVPSTARGRNSVRITSLKAYDEAVVVLDLQHMPEGCGTWPAFWSLSQQGPWPQGGEIDIIEGVNQNSQNLASLHTTPDCTVPPPRLMTGTATSINCDASVNYNQGCGVSFAKPASYGSDFNDAGGGYYVLVRTKADGIRVWFWSRYDPTVPPEIRAPPYTNLFNPEGMYPTAYWGEPEAVFPLGDQCDYASHFNAHAFVFDLTFCGDWAGNVYSTSGCPGTCDDFVMNNPQAFSNAYWEINSLRIYTPQ</sequence>
<dbReference type="InterPro" id="IPR050546">
    <property type="entry name" value="Glycosyl_Hydrlase_16"/>
</dbReference>
<name>A0AAD7TQ61_9APHY</name>
<dbReference type="Pfam" id="PF26113">
    <property type="entry name" value="GH16_XgeA"/>
    <property type="match status" value="1"/>
</dbReference>
<evidence type="ECO:0000259" key="2">
    <source>
        <dbReference type="PROSITE" id="PS51762"/>
    </source>
</evidence>
<gene>
    <name evidence="3" type="ORF">ONZ51_g7646</name>
</gene>
<proteinExistence type="predicted"/>
<dbReference type="PANTHER" id="PTHR10963:SF24">
    <property type="entry name" value="GLYCOSIDASE C21B10.07-RELATED"/>
    <property type="match status" value="1"/>
</dbReference>
<dbReference type="AlphaFoldDB" id="A0AAD7TQ61"/>
<dbReference type="PROSITE" id="PS51762">
    <property type="entry name" value="GH16_2"/>
    <property type="match status" value="1"/>
</dbReference>